<organism evidence="1 2">
    <name type="scientific">Altererythrobacter xiamenensis</name>
    <dbReference type="NCBI Taxonomy" id="1316679"/>
    <lineage>
        <taxon>Bacteria</taxon>
        <taxon>Pseudomonadati</taxon>
        <taxon>Pseudomonadota</taxon>
        <taxon>Alphaproteobacteria</taxon>
        <taxon>Sphingomonadales</taxon>
        <taxon>Erythrobacteraceae</taxon>
        <taxon>Altererythrobacter</taxon>
    </lineage>
</organism>
<evidence type="ECO:0000313" key="1">
    <source>
        <dbReference type="EMBL" id="SMQ69361.1"/>
    </source>
</evidence>
<reference evidence="2" key="1">
    <citation type="submission" date="2017-04" db="EMBL/GenBank/DDBJ databases">
        <authorList>
            <person name="Varghese N."/>
            <person name="Submissions S."/>
        </authorList>
    </citation>
    <scope>NUCLEOTIDE SEQUENCE [LARGE SCALE GENOMIC DNA]</scope>
</reference>
<dbReference type="AlphaFoldDB" id="A0A1Y6F746"/>
<keyword evidence="2" id="KW-1185">Reference proteome</keyword>
<accession>A0A1Y6F746</accession>
<proteinExistence type="predicted"/>
<name>A0A1Y6F746_9SPHN</name>
<protein>
    <submittedName>
        <fullName evidence="1">Uncharacterized protein</fullName>
    </submittedName>
</protein>
<dbReference type="OrthoDB" id="7410293at2"/>
<dbReference type="RefSeq" id="WP_086437458.1">
    <property type="nucleotide sequence ID" value="NZ_FXWG01000002.1"/>
</dbReference>
<dbReference type="EMBL" id="FXWG01000002">
    <property type="protein sequence ID" value="SMQ69361.1"/>
    <property type="molecule type" value="Genomic_DNA"/>
</dbReference>
<gene>
    <name evidence="1" type="ORF">SAMN06297468_1560</name>
</gene>
<evidence type="ECO:0000313" key="2">
    <source>
        <dbReference type="Proteomes" id="UP000194420"/>
    </source>
</evidence>
<dbReference type="Proteomes" id="UP000194420">
    <property type="component" value="Unassembled WGS sequence"/>
</dbReference>
<sequence>MRKRSDSQTERFAEQISALQEAPRITDLHPVAARFIYSLRLVAAYKRAKRDPAAELANRLGSIQTAIKALQLVETIGHSWPEPVLVQRFCCGCLSHDERTLGAMLDAAWHNDRASFNDQLAGLVRSERIDRVWDDALQLVMAEAASC</sequence>